<dbReference type="PANTHER" id="PTHR12110">
    <property type="entry name" value="HYDROXYPYRUVATE ISOMERASE"/>
    <property type="match status" value="1"/>
</dbReference>
<gene>
    <name evidence="2" type="ORF">MAMC_00699</name>
</gene>
<dbReference type="EMBL" id="CABFUZ020000093">
    <property type="protein sequence ID" value="VVM05588.1"/>
    <property type="molecule type" value="Genomic_DNA"/>
</dbReference>
<sequence length="282" mass="30923">MELGLSTGVLFSKPVREVLPLIARAGFRAAELWTGDRLGPTPFDWRNSGEIEGVNRLLRELSLRVASFHAPYSTDLDPSDPDPVRRKRTTALLSEAVEAAAALGAPTLVLHGSAAELSRISEAARADRVEALRESLALLHREARSRGVALAIETLLPHLLTADPSLLLELVAPYPKNEVGICFDTGHCFLWRPWPLQQLYEILASRVIALHVNDNRGTADDHLPPGRGKIDWAPWLTALRRGKFAGVFLLEVVLSQETPEPLEALTELRRNVLTLLAKGSPG</sequence>
<dbReference type="SUPFAM" id="SSF51658">
    <property type="entry name" value="Xylose isomerase-like"/>
    <property type="match status" value="1"/>
</dbReference>
<keyword evidence="3" id="KW-1185">Reference proteome</keyword>
<dbReference type="Pfam" id="PF01261">
    <property type="entry name" value="AP_endonuc_2"/>
    <property type="match status" value="1"/>
</dbReference>
<reference evidence="2" key="1">
    <citation type="submission" date="2019-09" db="EMBL/GenBank/DDBJ databases">
        <authorList>
            <person name="Cremers G."/>
        </authorList>
    </citation>
    <scope>NUCLEOTIDE SEQUENCE [LARGE SCALE GENOMIC DNA]</scope>
    <source>
        <strain evidence="2">3B</strain>
    </source>
</reference>
<dbReference type="Gene3D" id="3.20.20.150">
    <property type="entry name" value="Divalent-metal-dependent TIM barrel enzymes"/>
    <property type="match status" value="1"/>
</dbReference>
<evidence type="ECO:0000313" key="3">
    <source>
        <dbReference type="Proteomes" id="UP000381693"/>
    </source>
</evidence>
<feature type="domain" description="Xylose isomerase-like TIM barrel" evidence="1">
    <location>
        <begin position="21"/>
        <end position="259"/>
    </location>
</feature>
<comment type="caution">
    <text evidence="2">The sequence shown here is derived from an EMBL/GenBank/DDBJ whole genome shotgun (WGS) entry which is preliminary data.</text>
</comment>
<dbReference type="InterPro" id="IPR013022">
    <property type="entry name" value="Xyl_isomerase-like_TIM-brl"/>
</dbReference>
<dbReference type="RefSeq" id="WP_178087651.1">
    <property type="nucleotide sequence ID" value="NZ_CABFUZ020000093.1"/>
</dbReference>
<evidence type="ECO:0000259" key="1">
    <source>
        <dbReference type="Pfam" id="PF01261"/>
    </source>
</evidence>
<accession>A0A5E6M9G3</accession>
<dbReference type="AlphaFoldDB" id="A0A5E6M9G3"/>
<organism evidence="2 3">
    <name type="scientific">Methylacidimicrobium cyclopophantes</name>
    <dbReference type="NCBI Taxonomy" id="1041766"/>
    <lineage>
        <taxon>Bacteria</taxon>
        <taxon>Pseudomonadati</taxon>
        <taxon>Verrucomicrobiota</taxon>
        <taxon>Methylacidimicrobium</taxon>
    </lineage>
</organism>
<dbReference type="PANTHER" id="PTHR12110:SF53">
    <property type="entry name" value="BLR5974 PROTEIN"/>
    <property type="match status" value="1"/>
</dbReference>
<evidence type="ECO:0000313" key="2">
    <source>
        <dbReference type="EMBL" id="VVM05588.1"/>
    </source>
</evidence>
<protein>
    <recommendedName>
        <fullName evidence="1">Xylose isomerase-like TIM barrel domain-containing protein</fullName>
    </recommendedName>
</protein>
<name>A0A5E6M9G3_9BACT</name>
<dbReference type="InterPro" id="IPR050312">
    <property type="entry name" value="IolE/XylAMocC-like"/>
</dbReference>
<dbReference type="InterPro" id="IPR036237">
    <property type="entry name" value="Xyl_isomerase-like_sf"/>
</dbReference>
<proteinExistence type="predicted"/>
<dbReference type="Proteomes" id="UP000381693">
    <property type="component" value="Unassembled WGS sequence"/>
</dbReference>